<evidence type="ECO:0000313" key="2">
    <source>
        <dbReference type="EMBL" id="OKL58291.1"/>
    </source>
</evidence>
<reference evidence="2 3" key="1">
    <citation type="submission" date="2015-06" db="EMBL/GenBank/DDBJ databases">
        <title>Talaromyces atroroseus IBT 11181 draft genome.</title>
        <authorList>
            <person name="Rasmussen K.B."/>
            <person name="Rasmussen S."/>
            <person name="Petersen B."/>
            <person name="Sicheritz-Ponten T."/>
            <person name="Mortensen U.H."/>
            <person name="Thrane U."/>
        </authorList>
    </citation>
    <scope>NUCLEOTIDE SEQUENCE [LARGE SCALE GENOMIC DNA]</scope>
    <source>
        <strain evidence="2 3">IBT 11181</strain>
    </source>
</reference>
<dbReference type="PANTHER" id="PTHR35179:SF2">
    <property type="entry name" value="START DOMAIN-CONTAINING PROTEIN"/>
    <property type="match status" value="1"/>
</dbReference>
<dbReference type="GeneID" id="31006306"/>
<gene>
    <name evidence="2" type="ORF">UA08_06551</name>
</gene>
<evidence type="ECO:0000256" key="1">
    <source>
        <dbReference type="SAM" id="MobiDB-lite"/>
    </source>
</evidence>
<evidence type="ECO:0000313" key="3">
    <source>
        <dbReference type="Proteomes" id="UP000214365"/>
    </source>
</evidence>
<accession>A0A225AB91</accession>
<dbReference type="STRING" id="1441469.A0A225AB91"/>
<keyword evidence="3" id="KW-1185">Reference proteome</keyword>
<dbReference type="EMBL" id="LFMY01000010">
    <property type="protein sequence ID" value="OKL58291.1"/>
    <property type="molecule type" value="Genomic_DNA"/>
</dbReference>
<comment type="caution">
    <text evidence="2">The sequence shown here is derived from an EMBL/GenBank/DDBJ whole genome shotgun (WGS) entry which is preliminary data.</text>
</comment>
<dbReference type="AlphaFoldDB" id="A0A225AB91"/>
<dbReference type="PANTHER" id="PTHR35179">
    <property type="entry name" value="PROTEIN CBG02620"/>
    <property type="match status" value="1"/>
</dbReference>
<evidence type="ECO:0008006" key="4">
    <source>
        <dbReference type="Google" id="ProtNLM"/>
    </source>
</evidence>
<protein>
    <recommendedName>
        <fullName evidence="4">Geranylgeranyl pyrophosphate synthetase</fullName>
    </recommendedName>
</protein>
<dbReference type="OrthoDB" id="5393654at2759"/>
<dbReference type="RefSeq" id="XP_020118412.1">
    <property type="nucleotide sequence ID" value="XM_020268840.1"/>
</dbReference>
<dbReference type="Proteomes" id="UP000214365">
    <property type="component" value="Unassembled WGS sequence"/>
</dbReference>
<organism evidence="2 3">
    <name type="scientific">Talaromyces atroroseus</name>
    <dbReference type="NCBI Taxonomy" id="1441469"/>
    <lineage>
        <taxon>Eukaryota</taxon>
        <taxon>Fungi</taxon>
        <taxon>Dikarya</taxon>
        <taxon>Ascomycota</taxon>
        <taxon>Pezizomycotina</taxon>
        <taxon>Eurotiomycetes</taxon>
        <taxon>Eurotiomycetidae</taxon>
        <taxon>Eurotiales</taxon>
        <taxon>Trichocomaceae</taxon>
        <taxon>Talaromyces</taxon>
        <taxon>Talaromyces sect. Trachyspermi</taxon>
    </lineage>
</organism>
<proteinExistence type="predicted"/>
<feature type="compositionally biased region" description="Polar residues" evidence="1">
    <location>
        <begin position="1"/>
        <end position="19"/>
    </location>
</feature>
<sequence>MSRASQSNWGSRGYRQTATKRPWRQQKSIQQSPSPPMGEVLATIHQKDLQDSGFDSKDTASITESQYLSSYNLLNRKDNSILVPGEPPVWTPLSTPTQLQNDSGEYFRDQNAARFPKFPIQPMVQAVLAENPDFRFQDIDIIACGSTLGNLLRFVRRQNHSFRMLVEAIGNAVFFIRRENSPTEKIPNVYGYGHAFPEAYTTWSVTVKSSESHQRIMKYDFAGLKCLVRFQADGYLPELVAKGKEKHHNGGLKHDKDLSEDDLILSIKETTLSNISAEAMSETGQPLKMSEAGNHIPQSAIFDLKTRSIRKKNEEDTIGEELARLWIAQIPNFLLAYHTAGVFSDIQIRDVREDIEKWEKKQQPALMQFAYLLNMIVTFVRSSELGRLEITRKEGSSVLELRAQCQDARRALPPSYLDQILDEAHGDSSGNSDTANEGGILLTWDDDEDEEQDYTACSASTCGYCGHCKHKH</sequence>
<name>A0A225AB91_TALAT</name>
<feature type="region of interest" description="Disordered" evidence="1">
    <location>
        <begin position="1"/>
        <end position="38"/>
    </location>
</feature>